<dbReference type="Pfam" id="PF02575">
    <property type="entry name" value="YbaB_DNA_bd"/>
    <property type="match status" value="1"/>
</dbReference>
<proteinExistence type="inferred from homology"/>
<evidence type="ECO:0000256" key="2">
    <source>
        <dbReference type="HAMAP-Rule" id="MF_00274"/>
    </source>
</evidence>
<dbReference type="GO" id="GO:0005829">
    <property type="term" value="C:cytosol"/>
    <property type="evidence" value="ECO:0007669"/>
    <property type="project" value="TreeGrafter"/>
</dbReference>
<comment type="subunit">
    <text evidence="2">Homodimer.</text>
</comment>
<accession>A0A9D9I1C6</accession>
<reference evidence="4" key="2">
    <citation type="journal article" date="2021" name="PeerJ">
        <title>Extensive microbial diversity within the chicken gut microbiome revealed by metagenomics and culture.</title>
        <authorList>
            <person name="Gilroy R."/>
            <person name="Ravi A."/>
            <person name="Getino M."/>
            <person name="Pursley I."/>
            <person name="Horton D.L."/>
            <person name="Alikhan N.F."/>
            <person name="Baker D."/>
            <person name="Gharbi K."/>
            <person name="Hall N."/>
            <person name="Watson M."/>
            <person name="Adriaenssens E.M."/>
            <person name="Foster-Nyarko E."/>
            <person name="Jarju S."/>
            <person name="Secka A."/>
            <person name="Antonio M."/>
            <person name="Oren A."/>
            <person name="Chaudhuri R.R."/>
            <person name="La Ragione R."/>
            <person name="Hildebrand F."/>
            <person name="Pallen M.J."/>
        </authorList>
    </citation>
    <scope>NUCLEOTIDE SEQUENCE</scope>
    <source>
        <strain evidence="4">E3-2379</strain>
    </source>
</reference>
<evidence type="ECO:0000256" key="3">
    <source>
        <dbReference type="SAM" id="MobiDB-lite"/>
    </source>
</evidence>
<dbReference type="PANTHER" id="PTHR33449">
    <property type="entry name" value="NUCLEOID-ASSOCIATED PROTEIN YBAB"/>
    <property type="match status" value="1"/>
</dbReference>
<dbReference type="InterPro" id="IPR036894">
    <property type="entry name" value="YbaB-like_sf"/>
</dbReference>
<keyword evidence="2" id="KW-0963">Cytoplasm</keyword>
<dbReference type="GO" id="GO:0043590">
    <property type="term" value="C:bacterial nucleoid"/>
    <property type="evidence" value="ECO:0007669"/>
    <property type="project" value="UniProtKB-UniRule"/>
</dbReference>
<sequence>MAKRGGFPGMGMPGNMSNLMKQAQKMQKQMEETTKELETKEYSATVGGGVVTVTVSGKKEVTAVNLKEEVVDPDDIEMLEDLIISAVNEAFRKMEEDQSNSMAKITGGLGMGGGFPF</sequence>
<dbReference type="GO" id="GO:0003677">
    <property type="term" value="F:DNA binding"/>
    <property type="evidence" value="ECO:0007669"/>
    <property type="project" value="UniProtKB-UniRule"/>
</dbReference>
<dbReference type="AlphaFoldDB" id="A0A9D9I1C6"/>
<evidence type="ECO:0000256" key="1">
    <source>
        <dbReference type="ARBA" id="ARBA00023125"/>
    </source>
</evidence>
<dbReference type="Proteomes" id="UP000823618">
    <property type="component" value="Unassembled WGS sequence"/>
</dbReference>
<feature type="compositionally biased region" description="Gly residues" evidence="3">
    <location>
        <begin position="1"/>
        <end position="12"/>
    </location>
</feature>
<dbReference type="Gene3D" id="3.30.1310.10">
    <property type="entry name" value="Nucleoid-associated protein YbaB-like domain"/>
    <property type="match status" value="1"/>
</dbReference>
<keyword evidence="1 2" id="KW-0238">DNA-binding</keyword>
<feature type="compositionally biased region" description="Basic and acidic residues" evidence="3">
    <location>
        <begin position="28"/>
        <end position="41"/>
    </location>
</feature>
<dbReference type="NCBIfam" id="TIGR00103">
    <property type="entry name" value="DNA_YbaB_EbfC"/>
    <property type="match status" value="1"/>
</dbReference>
<comment type="similarity">
    <text evidence="2">Belongs to the YbaB/EbfC family.</text>
</comment>
<name>A0A9D9I1C6_9FIRM</name>
<comment type="function">
    <text evidence="2">Binds to DNA and alters its conformation. May be involved in regulation of gene expression, nucleoid organization and DNA protection.</text>
</comment>
<dbReference type="EMBL" id="JADIML010000147">
    <property type="protein sequence ID" value="MBO8463348.1"/>
    <property type="molecule type" value="Genomic_DNA"/>
</dbReference>
<protein>
    <recommendedName>
        <fullName evidence="2">Nucleoid-associated protein IAC13_05385</fullName>
    </recommendedName>
</protein>
<comment type="caution">
    <text evidence="4">The sequence shown here is derived from an EMBL/GenBank/DDBJ whole genome shotgun (WGS) entry which is preliminary data.</text>
</comment>
<comment type="subcellular location">
    <subcellularLocation>
        <location evidence="2">Cytoplasm</location>
        <location evidence="2">Nucleoid</location>
    </subcellularLocation>
</comment>
<gene>
    <name evidence="4" type="ORF">IAC13_05385</name>
</gene>
<dbReference type="PANTHER" id="PTHR33449:SF1">
    <property type="entry name" value="NUCLEOID-ASSOCIATED PROTEIN YBAB"/>
    <property type="match status" value="1"/>
</dbReference>
<evidence type="ECO:0000313" key="5">
    <source>
        <dbReference type="Proteomes" id="UP000823618"/>
    </source>
</evidence>
<dbReference type="InterPro" id="IPR004401">
    <property type="entry name" value="YbaB/EbfC"/>
</dbReference>
<feature type="region of interest" description="Disordered" evidence="3">
    <location>
        <begin position="1"/>
        <end position="41"/>
    </location>
</feature>
<dbReference type="SUPFAM" id="SSF82607">
    <property type="entry name" value="YbaB-like"/>
    <property type="match status" value="1"/>
</dbReference>
<reference evidence="4" key="1">
    <citation type="submission" date="2020-10" db="EMBL/GenBank/DDBJ databases">
        <authorList>
            <person name="Gilroy R."/>
        </authorList>
    </citation>
    <scope>NUCLEOTIDE SEQUENCE</scope>
    <source>
        <strain evidence="4">E3-2379</strain>
    </source>
</reference>
<dbReference type="PIRSF" id="PIRSF004555">
    <property type="entry name" value="UCP004555"/>
    <property type="match status" value="1"/>
</dbReference>
<dbReference type="HAMAP" id="MF_00274">
    <property type="entry name" value="DNA_YbaB_EbfC"/>
    <property type="match status" value="1"/>
</dbReference>
<evidence type="ECO:0000313" key="4">
    <source>
        <dbReference type="EMBL" id="MBO8463348.1"/>
    </source>
</evidence>
<organism evidence="4 5">
    <name type="scientific">Candidatus Scybalomonas excrementavium</name>
    <dbReference type="NCBI Taxonomy" id="2840943"/>
    <lineage>
        <taxon>Bacteria</taxon>
        <taxon>Bacillati</taxon>
        <taxon>Bacillota</taxon>
        <taxon>Clostridia</taxon>
        <taxon>Lachnospirales</taxon>
        <taxon>Lachnospiraceae</taxon>
        <taxon>Lachnospiraceae incertae sedis</taxon>
        <taxon>Candidatus Scybalomonas</taxon>
    </lineage>
</organism>